<keyword evidence="3" id="KW-1003">Cell membrane</keyword>
<gene>
    <name evidence="9" type="ORF">GCM10010909_02270</name>
</gene>
<dbReference type="Gene3D" id="1.10.3430.10">
    <property type="entry name" value="Ammonium transporter AmtB like domains"/>
    <property type="match status" value="1"/>
</dbReference>
<accession>A0ABQ6A5Z8</accession>
<comment type="subcellular location">
    <subcellularLocation>
        <location evidence="1">Cell membrane</location>
        <topology evidence="1">Multi-pass membrane protein</topology>
    </subcellularLocation>
</comment>
<dbReference type="InterPro" id="IPR016047">
    <property type="entry name" value="M23ase_b-sheet_dom"/>
</dbReference>
<dbReference type="SUPFAM" id="SSF51261">
    <property type="entry name" value="Duplicated hybrid motif"/>
    <property type="match status" value="1"/>
</dbReference>
<dbReference type="Proteomes" id="UP001156641">
    <property type="component" value="Unassembled WGS sequence"/>
</dbReference>
<evidence type="ECO:0000256" key="3">
    <source>
        <dbReference type="ARBA" id="ARBA00022475"/>
    </source>
</evidence>
<dbReference type="Gene3D" id="2.70.70.10">
    <property type="entry name" value="Glucose Permease (Domain IIA)"/>
    <property type="match status" value="1"/>
</dbReference>
<evidence type="ECO:0000313" key="9">
    <source>
        <dbReference type="EMBL" id="GLR65549.1"/>
    </source>
</evidence>
<evidence type="ECO:0000256" key="1">
    <source>
        <dbReference type="ARBA" id="ARBA00004651"/>
    </source>
</evidence>
<protein>
    <recommendedName>
        <fullName evidence="8">M23ase beta-sheet core domain-containing protein</fullName>
    </recommendedName>
</protein>
<feature type="transmembrane region" description="Helical" evidence="7">
    <location>
        <begin position="244"/>
        <end position="262"/>
    </location>
</feature>
<organism evidence="9 10">
    <name type="scientific">Acidocella aquatica</name>
    <dbReference type="NCBI Taxonomy" id="1922313"/>
    <lineage>
        <taxon>Bacteria</taxon>
        <taxon>Pseudomonadati</taxon>
        <taxon>Pseudomonadota</taxon>
        <taxon>Alphaproteobacteria</taxon>
        <taxon>Acetobacterales</taxon>
        <taxon>Acidocellaceae</taxon>
        <taxon>Acidocella</taxon>
    </lineage>
</organism>
<keyword evidence="6 7" id="KW-0472">Membrane</keyword>
<keyword evidence="4 7" id="KW-0812">Transmembrane</keyword>
<evidence type="ECO:0000256" key="4">
    <source>
        <dbReference type="ARBA" id="ARBA00022692"/>
    </source>
</evidence>
<dbReference type="InterPro" id="IPR050570">
    <property type="entry name" value="Cell_wall_metabolism_enzyme"/>
</dbReference>
<comment type="caution">
    <text evidence="9">The sequence shown here is derived from an EMBL/GenBank/DDBJ whole genome shotgun (WGS) entry which is preliminary data.</text>
</comment>
<dbReference type="InterPro" id="IPR029020">
    <property type="entry name" value="Ammonium/urea_transptr"/>
</dbReference>
<reference evidence="10" key="1">
    <citation type="journal article" date="2019" name="Int. J. Syst. Evol. Microbiol.">
        <title>The Global Catalogue of Microorganisms (GCM) 10K type strain sequencing project: providing services to taxonomists for standard genome sequencing and annotation.</title>
        <authorList>
            <consortium name="The Broad Institute Genomics Platform"/>
            <consortium name="The Broad Institute Genome Sequencing Center for Infectious Disease"/>
            <person name="Wu L."/>
            <person name="Ma J."/>
        </authorList>
    </citation>
    <scope>NUCLEOTIDE SEQUENCE [LARGE SCALE GENOMIC DNA]</scope>
    <source>
        <strain evidence="10">NBRC 112502</strain>
    </source>
</reference>
<keyword evidence="5 7" id="KW-1133">Transmembrane helix</keyword>
<dbReference type="CDD" id="cd12797">
    <property type="entry name" value="M23_peptidase"/>
    <property type="match status" value="1"/>
</dbReference>
<evidence type="ECO:0000256" key="6">
    <source>
        <dbReference type="ARBA" id="ARBA00023136"/>
    </source>
</evidence>
<evidence type="ECO:0000259" key="8">
    <source>
        <dbReference type="Pfam" id="PF01551"/>
    </source>
</evidence>
<dbReference type="Pfam" id="PF01551">
    <property type="entry name" value="Peptidase_M23"/>
    <property type="match status" value="1"/>
</dbReference>
<dbReference type="EMBL" id="BSOS01000005">
    <property type="protein sequence ID" value="GLR65549.1"/>
    <property type="molecule type" value="Genomic_DNA"/>
</dbReference>
<dbReference type="PANTHER" id="PTHR21666:SF285">
    <property type="entry name" value="M23 FAMILY METALLOPEPTIDASE"/>
    <property type="match status" value="1"/>
</dbReference>
<dbReference type="PANTHER" id="PTHR21666">
    <property type="entry name" value="PEPTIDASE-RELATED"/>
    <property type="match status" value="1"/>
</dbReference>
<comment type="similarity">
    <text evidence="2">Belongs to the urea transporter family.</text>
</comment>
<dbReference type="InterPro" id="IPR011055">
    <property type="entry name" value="Dup_hybrid_motif"/>
</dbReference>
<feature type="transmembrane region" description="Helical" evidence="7">
    <location>
        <begin position="67"/>
        <end position="85"/>
    </location>
</feature>
<dbReference type="Pfam" id="PF03253">
    <property type="entry name" value="UT"/>
    <property type="match status" value="1"/>
</dbReference>
<evidence type="ECO:0000313" key="10">
    <source>
        <dbReference type="Proteomes" id="UP001156641"/>
    </source>
</evidence>
<proteinExistence type="inferred from homology"/>
<feature type="transmembrane region" description="Helical" evidence="7">
    <location>
        <begin position="191"/>
        <end position="210"/>
    </location>
</feature>
<feature type="domain" description="M23ase beta-sheet core" evidence="8">
    <location>
        <begin position="356"/>
        <end position="457"/>
    </location>
</feature>
<dbReference type="InterPro" id="IPR004937">
    <property type="entry name" value="Urea_transporter"/>
</dbReference>
<evidence type="ECO:0000256" key="7">
    <source>
        <dbReference type="SAM" id="Phobius"/>
    </source>
</evidence>
<feature type="transmembrane region" description="Helical" evidence="7">
    <location>
        <begin position="121"/>
        <end position="141"/>
    </location>
</feature>
<name>A0ABQ6A5Z8_9PROT</name>
<evidence type="ECO:0000256" key="5">
    <source>
        <dbReference type="ARBA" id="ARBA00022989"/>
    </source>
</evidence>
<evidence type="ECO:0000256" key="2">
    <source>
        <dbReference type="ARBA" id="ARBA00005914"/>
    </source>
</evidence>
<sequence length="703" mass="76362">MLARVGGALGLAFLIGDSRLGILLWVAVTAGHVRSLIFGLFGLWVGDITGRLIGVLDRPALGGGVRANAILGAVAVAWLTSGSYTPLETEIVLATLAASAAGLITAALMRALAETLLPPMVLGFSIVAGILFTLFPLWVQSASSTLLVWPAPVNAWADAQIFIRSLGSLVFSPTLEVGIIVGLALLLWSRIIVFTGFAGWLAGALTSIQLQGLSVPFYWQPASYNFFIAGMALGAAYFLPGWPSLGLAVVGGMGAAVLAALIQHMEPAWAFLPLPAIGIIWICLTAFTLTKDEALIRRNERHNIPPEQAWAYAVDHVRRFGSHEPLLVVPLTGAVQITQGFNGRLSHSGAWRYALDFQRPPGESIWEALVTAPTSGTVERVRDNIPDNELGVCNYAENWGNYVLLRMDQGGWVLLAHLKQSSIAVIAGTRVELGAYLGKVGNSGRSPVPHLHLQVQNSPHMGAPASPFRLANYETRLAERGIGSFWRESGVPQEQTVLAASWPEPETYQILTSLAPGSAVWTVAVTGRLPSRFRQPNRRGKIEHITTRLDMEGQHILTSCFGGGLVLHLDPDAWRIRELHKLRAPLLRLLALAIPSIPYAARSAMEWYEPALAWAFVANSFSLSLWPYRRLPLPEMRCMCLETPNTETRTLVVESIPVRQSSLLPTKITCTFQRLRGPVKVEAVFETGSVIYTQLSFEPGLPF</sequence>
<feature type="transmembrane region" description="Helical" evidence="7">
    <location>
        <begin position="268"/>
        <end position="289"/>
    </location>
</feature>
<feature type="transmembrane region" description="Helical" evidence="7">
    <location>
        <begin position="161"/>
        <end position="186"/>
    </location>
</feature>
<feature type="transmembrane region" description="Helical" evidence="7">
    <location>
        <begin position="20"/>
        <end position="46"/>
    </location>
</feature>
<keyword evidence="10" id="KW-1185">Reference proteome</keyword>
<feature type="transmembrane region" description="Helical" evidence="7">
    <location>
        <begin position="91"/>
        <end position="109"/>
    </location>
</feature>